<dbReference type="InterPro" id="IPR036412">
    <property type="entry name" value="HAD-like_sf"/>
</dbReference>
<dbReference type="Pfam" id="PF13419">
    <property type="entry name" value="HAD_2"/>
    <property type="match status" value="1"/>
</dbReference>
<dbReference type="STRING" id="1236976.JCM16418_1850"/>
<dbReference type="InterPro" id="IPR023214">
    <property type="entry name" value="HAD_sf"/>
</dbReference>
<reference evidence="1 2" key="1">
    <citation type="journal article" date="2014" name="Genome Announc.">
        <title>Draft Genome Sequence of Paenibacillus pini JCM 16418T, Isolated from the Rhizosphere of Pine Tree.</title>
        <authorList>
            <person name="Yuki M."/>
            <person name="Oshima K."/>
            <person name="Suda W."/>
            <person name="Oshida Y."/>
            <person name="Kitamura K."/>
            <person name="Iida Y."/>
            <person name="Hattori M."/>
            <person name="Ohkuma M."/>
        </authorList>
    </citation>
    <scope>NUCLEOTIDE SEQUENCE [LARGE SCALE GENOMIC DNA]</scope>
    <source>
        <strain evidence="1 2">JCM 16418</strain>
    </source>
</reference>
<dbReference type="InterPro" id="IPR041492">
    <property type="entry name" value="HAD_2"/>
</dbReference>
<dbReference type="InterPro" id="IPR023198">
    <property type="entry name" value="PGP-like_dom2"/>
</dbReference>
<protein>
    <submittedName>
        <fullName evidence="1">Hydrolase</fullName>
    </submittedName>
</protein>
<accession>W7Y9V7</accession>
<sequence>MKEKVKVVTQAIIFDFDGLMVDTETPAYHAFCQVYAEYGQELPLLTYAKCVEHLLMYLIHIHI</sequence>
<dbReference type="Gene3D" id="1.10.150.240">
    <property type="entry name" value="Putative phosphatase, domain 2"/>
    <property type="match status" value="1"/>
</dbReference>
<keyword evidence="1" id="KW-0378">Hydrolase</keyword>
<dbReference type="GO" id="GO:0016787">
    <property type="term" value="F:hydrolase activity"/>
    <property type="evidence" value="ECO:0007669"/>
    <property type="project" value="UniProtKB-KW"/>
</dbReference>
<organism evidence="1 2">
    <name type="scientific">Paenibacillus pini JCM 16418</name>
    <dbReference type="NCBI Taxonomy" id="1236976"/>
    <lineage>
        <taxon>Bacteria</taxon>
        <taxon>Bacillati</taxon>
        <taxon>Bacillota</taxon>
        <taxon>Bacilli</taxon>
        <taxon>Bacillales</taxon>
        <taxon>Paenibacillaceae</taxon>
        <taxon>Paenibacillus</taxon>
    </lineage>
</organism>
<gene>
    <name evidence="1" type="ORF">JCM16418_1850</name>
</gene>
<dbReference type="Gene3D" id="3.40.50.1000">
    <property type="entry name" value="HAD superfamily/HAD-like"/>
    <property type="match status" value="1"/>
</dbReference>
<evidence type="ECO:0000313" key="2">
    <source>
        <dbReference type="Proteomes" id="UP000019364"/>
    </source>
</evidence>
<dbReference type="AlphaFoldDB" id="W7Y9V7"/>
<keyword evidence="2" id="KW-1185">Reference proteome</keyword>
<dbReference type="SUPFAM" id="SSF56784">
    <property type="entry name" value="HAD-like"/>
    <property type="match status" value="1"/>
</dbReference>
<proteinExistence type="predicted"/>
<dbReference type="RefSeq" id="WP_373280694.1">
    <property type="nucleotide sequence ID" value="NZ_BAVZ01000004.1"/>
</dbReference>
<name>W7Y9V7_9BACL</name>
<evidence type="ECO:0000313" key="1">
    <source>
        <dbReference type="EMBL" id="GAF07820.1"/>
    </source>
</evidence>
<dbReference type="EMBL" id="BAVZ01000004">
    <property type="protein sequence ID" value="GAF07820.1"/>
    <property type="molecule type" value="Genomic_DNA"/>
</dbReference>
<dbReference type="Proteomes" id="UP000019364">
    <property type="component" value="Unassembled WGS sequence"/>
</dbReference>
<comment type="caution">
    <text evidence="1">The sequence shown here is derived from an EMBL/GenBank/DDBJ whole genome shotgun (WGS) entry which is preliminary data.</text>
</comment>